<protein>
    <submittedName>
        <fullName evidence="2">Uncharacterized protein</fullName>
    </submittedName>
</protein>
<sequence length="76" mass="8660">MAAATARVEQLEQQIAERDAAETRQREENKQKPPMSQSATHAPAKTAPLTPSTHLDDFDFEKDWDDEPKQDNRKVI</sequence>
<proteinExistence type="predicted"/>
<evidence type="ECO:0000313" key="2">
    <source>
        <dbReference type="EMBL" id="KEQ16413.1"/>
    </source>
</evidence>
<dbReference type="RefSeq" id="WP_034839918.1">
    <property type="nucleotide sequence ID" value="NZ_JOKH01000005.1"/>
</dbReference>
<name>A0A081ND90_9GAMM</name>
<organism evidence="2 3">
    <name type="scientific">Endozoicomonas numazuensis</name>
    <dbReference type="NCBI Taxonomy" id="1137799"/>
    <lineage>
        <taxon>Bacteria</taxon>
        <taxon>Pseudomonadati</taxon>
        <taxon>Pseudomonadota</taxon>
        <taxon>Gammaproteobacteria</taxon>
        <taxon>Oceanospirillales</taxon>
        <taxon>Endozoicomonadaceae</taxon>
        <taxon>Endozoicomonas</taxon>
    </lineage>
</organism>
<dbReference type="Proteomes" id="UP000028073">
    <property type="component" value="Unassembled WGS sequence"/>
</dbReference>
<accession>A0A081ND90</accession>
<gene>
    <name evidence="2" type="ORF">GZ78_21340</name>
</gene>
<comment type="caution">
    <text evidence="2">The sequence shown here is derived from an EMBL/GenBank/DDBJ whole genome shotgun (WGS) entry which is preliminary data.</text>
</comment>
<feature type="compositionally biased region" description="Basic and acidic residues" evidence="1">
    <location>
        <begin position="67"/>
        <end position="76"/>
    </location>
</feature>
<evidence type="ECO:0000256" key="1">
    <source>
        <dbReference type="SAM" id="MobiDB-lite"/>
    </source>
</evidence>
<dbReference type="EMBL" id="JOKH01000005">
    <property type="protein sequence ID" value="KEQ16413.1"/>
    <property type="molecule type" value="Genomic_DNA"/>
</dbReference>
<dbReference type="STRING" id="1137799.GZ78_21340"/>
<feature type="region of interest" description="Disordered" evidence="1">
    <location>
        <begin position="1"/>
        <end position="76"/>
    </location>
</feature>
<feature type="compositionally biased region" description="Basic and acidic residues" evidence="1">
    <location>
        <begin position="15"/>
        <end position="31"/>
    </location>
</feature>
<evidence type="ECO:0000313" key="3">
    <source>
        <dbReference type="Proteomes" id="UP000028073"/>
    </source>
</evidence>
<keyword evidence="3" id="KW-1185">Reference proteome</keyword>
<dbReference type="AlphaFoldDB" id="A0A081ND90"/>
<reference evidence="2 3" key="1">
    <citation type="submission" date="2014-06" db="EMBL/GenBank/DDBJ databases">
        <title>Whole Genome Sequences of Three Symbiotic Endozoicomonas Bacteria.</title>
        <authorList>
            <person name="Neave M.J."/>
            <person name="Apprill A."/>
            <person name="Voolstra C.R."/>
        </authorList>
    </citation>
    <scope>NUCLEOTIDE SEQUENCE [LARGE SCALE GENOMIC DNA]</scope>
    <source>
        <strain evidence="2 3">DSM 25634</strain>
    </source>
</reference>